<evidence type="ECO:0000313" key="1">
    <source>
        <dbReference type="EMBL" id="UXE36458.1"/>
    </source>
</evidence>
<organism evidence="1 2">
    <name type="scientific">Raoultella ornithinolytica</name>
    <name type="common">Klebsiella ornithinolytica</name>
    <dbReference type="NCBI Taxonomy" id="54291"/>
    <lineage>
        <taxon>Bacteria</taxon>
        <taxon>Pseudomonadati</taxon>
        <taxon>Pseudomonadota</taxon>
        <taxon>Gammaproteobacteria</taxon>
        <taxon>Enterobacterales</taxon>
        <taxon>Enterobacteriaceae</taxon>
        <taxon>Klebsiella/Raoultella group</taxon>
        <taxon>Raoultella</taxon>
    </lineage>
</organism>
<dbReference type="EMBL" id="CP104450">
    <property type="protein sequence ID" value="UXE36458.1"/>
    <property type="molecule type" value="Genomic_DNA"/>
</dbReference>
<gene>
    <name evidence="1" type="ORF">N2J37_18075</name>
</gene>
<evidence type="ECO:0000313" key="2">
    <source>
        <dbReference type="Proteomes" id="UP001064206"/>
    </source>
</evidence>
<reference evidence="1" key="1">
    <citation type="submission" date="2022-09" db="EMBL/GenBank/DDBJ databases">
        <title>Multidrug resistance Raoultella ornithinolytica Strain MQB_Silv_108.</title>
        <authorList>
            <person name="Quintela-Baluja M."/>
        </authorList>
    </citation>
    <scope>NUCLEOTIDE SEQUENCE</scope>
    <source>
        <strain evidence="1">MQB_Silv_108</strain>
    </source>
</reference>
<name>A0A9Q9MRA1_RAOOR</name>
<dbReference type="RefSeq" id="WP_260990221.1">
    <property type="nucleotide sequence ID" value="NZ_CP104450.1"/>
</dbReference>
<protein>
    <submittedName>
        <fullName evidence="1">Uncharacterized protein</fullName>
    </submittedName>
</protein>
<sequence length="81" mass="10236">MITLQQYDDGFYVLYVDERVRIESPYLFETRDDIELIIEERNGYRREIEWHIDHIPHDEPYYIEIERIHRLMSRYISKHYT</sequence>
<dbReference type="Proteomes" id="UP001064206">
    <property type="component" value="Chromosome"/>
</dbReference>
<proteinExistence type="predicted"/>
<dbReference type="AlphaFoldDB" id="A0A9Q9MRA1"/>
<accession>A0A9Q9MRA1</accession>